<accession>A0AAE1DC11</accession>
<dbReference type="EMBL" id="JAWDGP010004345">
    <property type="protein sequence ID" value="KAK3765149.1"/>
    <property type="molecule type" value="Genomic_DNA"/>
</dbReference>
<comment type="caution">
    <text evidence="2">The sequence shown here is derived from an EMBL/GenBank/DDBJ whole genome shotgun (WGS) entry which is preliminary data.</text>
</comment>
<name>A0AAE1DC11_9GAST</name>
<evidence type="ECO:0000313" key="3">
    <source>
        <dbReference type="Proteomes" id="UP001283361"/>
    </source>
</evidence>
<gene>
    <name evidence="2" type="ORF">RRG08_027788</name>
</gene>
<feature type="region of interest" description="Disordered" evidence="1">
    <location>
        <begin position="1"/>
        <end position="21"/>
    </location>
</feature>
<reference evidence="2" key="1">
    <citation type="journal article" date="2023" name="G3 (Bethesda)">
        <title>A reference genome for the long-term kleptoplast-retaining sea slug Elysia crispata morphotype clarki.</title>
        <authorList>
            <person name="Eastman K.E."/>
            <person name="Pendleton A.L."/>
            <person name="Shaikh M.A."/>
            <person name="Suttiyut T."/>
            <person name="Ogas R."/>
            <person name="Tomko P."/>
            <person name="Gavelis G."/>
            <person name="Widhalm J.R."/>
            <person name="Wisecaver J.H."/>
        </authorList>
    </citation>
    <scope>NUCLEOTIDE SEQUENCE</scope>
    <source>
        <strain evidence="2">ECLA1</strain>
    </source>
</reference>
<keyword evidence="3" id="KW-1185">Reference proteome</keyword>
<evidence type="ECO:0000313" key="2">
    <source>
        <dbReference type="EMBL" id="KAK3765149.1"/>
    </source>
</evidence>
<sequence>MERRQPLVVTSRSGPRPTVPLTSPDFQCTIVDLRGTKMPVRLPKERKSHKSERNYTRHAFQNKSSALRMPAFRIAGSKPVLLLGEMRSSAKCFQSCPTRRGKAARKEFVAGTSTLGLPALITLKGRVSYYSIQISLCYASTCRDFTSRRGHSQDGDKGR</sequence>
<proteinExistence type="predicted"/>
<dbReference type="AlphaFoldDB" id="A0AAE1DC11"/>
<organism evidence="2 3">
    <name type="scientific">Elysia crispata</name>
    <name type="common">lettuce slug</name>
    <dbReference type="NCBI Taxonomy" id="231223"/>
    <lineage>
        <taxon>Eukaryota</taxon>
        <taxon>Metazoa</taxon>
        <taxon>Spiralia</taxon>
        <taxon>Lophotrochozoa</taxon>
        <taxon>Mollusca</taxon>
        <taxon>Gastropoda</taxon>
        <taxon>Heterobranchia</taxon>
        <taxon>Euthyneura</taxon>
        <taxon>Panpulmonata</taxon>
        <taxon>Sacoglossa</taxon>
        <taxon>Placobranchoidea</taxon>
        <taxon>Plakobranchidae</taxon>
        <taxon>Elysia</taxon>
    </lineage>
</organism>
<protein>
    <submittedName>
        <fullName evidence="2">Uncharacterized protein</fullName>
    </submittedName>
</protein>
<evidence type="ECO:0000256" key="1">
    <source>
        <dbReference type="SAM" id="MobiDB-lite"/>
    </source>
</evidence>
<dbReference type="Proteomes" id="UP001283361">
    <property type="component" value="Unassembled WGS sequence"/>
</dbReference>